<dbReference type="OMA" id="DMDTIPK"/>
<name>A0A4Y7JJ34_PAPSO</name>
<reference evidence="1 2" key="1">
    <citation type="journal article" date="2018" name="Science">
        <title>The opium poppy genome and morphinan production.</title>
        <authorList>
            <person name="Guo L."/>
            <person name="Winzer T."/>
            <person name="Yang X."/>
            <person name="Li Y."/>
            <person name="Ning Z."/>
            <person name="He Z."/>
            <person name="Teodor R."/>
            <person name="Lu Y."/>
            <person name="Bowser T.A."/>
            <person name="Graham I.A."/>
            <person name="Ye K."/>
        </authorList>
    </citation>
    <scope>NUCLEOTIDE SEQUENCE [LARGE SCALE GENOMIC DNA]</scope>
    <source>
        <strain evidence="2">cv. HN1</strain>
        <tissue evidence="1">Leaves</tissue>
    </source>
</reference>
<dbReference type="EMBL" id="CM010719">
    <property type="protein sequence ID" value="RZC60022.1"/>
    <property type="molecule type" value="Genomic_DNA"/>
</dbReference>
<dbReference type="Proteomes" id="UP000316621">
    <property type="component" value="Chromosome 5"/>
</dbReference>
<organism evidence="1 2">
    <name type="scientific">Papaver somniferum</name>
    <name type="common">Opium poppy</name>
    <dbReference type="NCBI Taxonomy" id="3469"/>
    <lineage>
        <taxon>Eukaryota</taxon>
        <taxon>Viridiplantae</taxon>
        <taxon>Streptophyta</taxon>
        <taxon>Embryophyta</taxon>
        <taxon>Tracheophyta</taxon>
        <taxon>Spermatophyta</taxon>
        <taxon>Magnoliopsida</taxon>
        <taxon>Ranunculales</taxon>
        <taxon>Papaveraceae</taxon>
        <taxon>Papaveroideae</taxon>
        <taxon>Papaver</taxon>
    </lineage>
</organism>
<gene>
    <name evidence="1" type="ORF">C5167_021780</name>
</gene>
<evidence type="ECO:0000313" key="2">
    <source>
        <dbReference type="Proteomes" id="UP000316621"/>
    </source>
</evidence>
<accession>A0A4Y7JJ34</accession>
<dbReference type="Gramene" id="RZC60022">
    <property type="protein sequence ID" value="RZC60022"/>
    <property type="gene ID" value="C5167_021780"/>
</dbReference>
<dbReference type="PANTHER" id="PTHR36071:SF1">
    <property type="entry name" value="DNA DOUBLE-STRAND BREAK REPAIR PROTEIN"/>
    <property type="match status" value="1"/>
</dbReference>
<evidence type="ECO:0000313" key="1">
    <source>
        <dbReference type="EMBL" id="RZC60022.1"/>
    </source>
</evidence>
<dbReference type="AlphaFoldDB" id="A0A4Y7JJ34"/>
<protein>
    <submittedName>
        <fullName evidence="1">Uncharacterized protein</fullName>
    </submittedName>
</protein>
<sequence>MQLTLAACLFACRASGEDVKDALVYGLDSMKSEEGRRMAKIRSLLGLQDGSTSAPPLDDIPMPESLLREDDVSYENMKASVEKCFALPSFEGDGYVVHRFLFLLDSKDILQDVKKHLRSIIQSMSCTGLLRFANIVTGGSVSYEKTRFKMRKIILEYLKEILQNPKHKNRKRFIEELPKLLKNPSNFHITSHVQVVDPAYFSHHSAARKILEGLEEMSFQLLSAMSRRLKGEVKEPKFGDKLKYKQKPNLITQVRNELCKVRAGEELPIGLAKAMSVAVLGLRMKLDNPEIFIPELCGSNAYRPIHGDLLKCIGILNGTKLKNLVDDTVEKLRTILDPINDSKVKPQQFQDALKRWLIEHLFEYSELAKTPDSVVKTVKIIKQMHHERAICNKNEQAKKEVEIVGDLSAQYKQIMLDKICDHNIDDDYNDAYFKDIEVNSYDEYDNLLKYGGNHSDESVGECEADGSVLPESTSGENAFTLEDVGQDGAGEEQKHVNKYLTIQAVLPESTSGENAFTLENVGQDSSDGAGEEQKHVNKYLTIQEICDERSLGAHSLIGRLLEKLLDEEGAELDESKRLYLRRGRSDHQEECAGSLHKKRKKKKKIVQVPNSNLYHMYQKMRASDYKRKEVNALRRAPYK</sequence>
<keyword evidence="2" id="KW-1185">Reference proteome</keyword>
<dbReference type="PANTHER" id="PTHR36071">
    <property type="entry name" value="DNA DOUBLE-STRAND BREAK REPAIR PROTEIN"/>
    <property type="match status" value="1"/>
</dbReference>
<proteinExistence type="predicted"/>